<proteinExistence type="inferred from homology"/>
<reference evidence="5" key="1">
    <citation type="submission" date="2016-06" db="EMBL/GenBank/DDBJ databases">
        <authorList>
            <person name="Sutton G."/>
            <person name="Brinkac L."/>
            <person name="Sanka R."/>
            <person name="Adams M."/>
            <person name="Lau E."/>
            <person name="Sam S."/>
            <person name="Sreng N."/>
            <person name="Him V."/>
            <person name="Kerleguer A."/>
            <person name="Cheng S."/>
        </authorList>
    </citation>
    <scope>NUCLEOTIDE SEQUENCE [LARGE SCALE GENOMIC DNA]</scope>
    <source>
        <strain evidence="5">E861</strain>
    </source>
</reference>
<dbReference type="InterPro" id="IPR012349">
    <property type="entry name" value="Split_barrel_FMN-bd"/>
</dbReference>
<dbReference type="GO" id="GO:0070967">
    <property type="term" value="F:coenzyme F420 binding"/>
    <property type="evidence" value="ECO:0007669"/>
    <property type="project" value="TreeGrafter"/>
</dbReference>
<name>A0A1A2ZLI4_9MYCO</name>
<dbReference type="AlphaFoldDB" id="A0A1A2ZLI4"/>
<evidence type="ECO:0000256" key="1">
    <source>
        <dbReference type="ARBA" id="ARBA00008710"/>
    </source>
</evidence>
<evidence type="ECO:0000256" key="3">
    <source>
        <dbReference type="ARBA" id="ARBA00049106"/>
    </source>
</evidence>
<comment type="similarity">
    <text evidence="1">Belongs to the F420H(2)-dependent quinone reductase family.</text>
</comment>
<gene>
    <name evidence="4" type="ORF">A5707_15805</name>
</gene>
<comment type="catalytic activity">
    <reaction evidence="3">
        <text>oxidized coenzyme F420-(gamma-L-Glu)(n) + a quinol + H(+) = reduced coenzyme F420-(gamma-L-Glu)(n) + a quinone</text>
        <dbReference type="Rhea" id="RHEA:39663"/>
        <dbReference type="Rhea" id="RHEA-COMP:12939"/>
        <dbReference type="Rhea" id="RHEA-COMP:14378"/>
        <dbReference type="ChEBI" id="CHEBI:15378"/>
        <dbReference type="ChEBI" id="CHEBI:24646"/>
        <dbReference type="ChEBI" id="CHEBI:132124"/>
        <dbReference type="ChEBI" id="CHEBI:133980"/>
        <dbReference type="ChEBI" id="CHEBI:139511"/>
    </reaction>
</comment>
<evidence type="ECO:0000256" key="2">
    <source>
        <dbReference type="ARBA" id="ARBA00023002"/>
    </source>
</evidence>
<protein>
    <recommendedName>
        <fullName evidence="6">Nitroreductase</fullName>
    </recommendedName>
</protein>
<dbReference type="PANTHER" id="PTHR39428">
    <property type="entry name" value="F420H(2)-DEPENDENT QUINONE REDUCTASE RV1261C"/>
    <property type="match status" value="1"/>
</dbReference>
<dbReference type="Pfam" id="PF04075">
    <property type="entry name" value="F420H2_quin_red"/>
    <property type="match status" value="1"/>
</dbReference>
<dbReference type="PANTHER" id="PTHR39428:SF1">
    <property type="entry name" value="F420H(2)-DEPENDENT QUINONE REDUCTASE RV1261C"/>
    <property type="match status" value="1"/>
</dbReference>
<dbReference type="EMBL" id="LZKJ01000056">
    <property type="protein sequence ID" value="OBI49941.1"/>
    <property type="molecule type" value="Genomic_DNA"/>
</dbReference>
<sequence>MKGTCVMSVINEQVIAEFRASTGVVLEAMGGHFNGIQLLLLHTTGRRSGRQYVTPLVYIEDGERYVVAGSNAGADQEPAWVANIAAMPEVIIEVGERTLTAKPTILRDGLERDRLLAAMLAYSPDIREYQTKTERMFPLIVLDPAPA</sequence>
<dbReference type="GO" id="GO:0016491">
    <property type="term" value="F:oxidoreductase activity"/>
    <property type="evidence" value="ECO:0007669"/>
    <property type="project" value="UniProtKB-KW"/>
</dbReference>
<dbReference type="GO" id="GO:0005886">
    <property type="term" value="C:plasma membrane"/>
    <property type="evidence" value="ECO:0007669"/>
    <property type="project" value="TreeGrafter"/>
</dbReference>
<dbReference type="NCBIfam" id="TIGR00026">
    <property type="entry name" value="hi_GC_TIGR00026"/>
    <property type="match status" value="1"/>
</dbReference>
<evidence type="ECO:0000313" key="4">
    <source>
        <dbReference type="EMBL" id="OBI49941.1"/>
    </source>
</evidence>
<dbReference type="Gene3D" id="2.30.110.10">
    <property type="entry name" value="Electron Transport, Fmn-binding Protein, Chain A"/>
    <property type="match status" value="1"/>
</dbReference>
<dbReference type="InterPro" id="IPR004378">
    <property type="entry name" value="F420H2_quin_Rdtase"/>
</dbReference>
<evidence type="ECO:0008006" key="6">
    <source>
        <dbReference type="Google" id="ProtNLM"/>
    </source>
</evidence>
<dbReference type="RefSeq" id="WP_065013502.1">
    <property type="nucleotide sequence ID" value="NZ_LZKJ01000056.1"/>
</dbReference>
<evidence type="ECO:0000313" key="5">
    <source>
        <dbReference type="Proteomes" id="UP000093592"/>
    </source>
</evidence>
<comment type="caution">
    <text evidence="4">The sequence shown here is derived from an EMBL/GenBank/DDBJ whole genome shotgun (WGS) entry which is preliminary data.</text>
</comment>
<accession>A0A1A2ZLI4</accession>
<dbReference type="OrthoDB" id="8225825at2"/>
<dbReference type="Proteomes" id="UP000093592">
    <property type="component" value="Unassembled WGS sequence"/>
</dbReference>
<keyword evidence="2" id="KW-0560">Oxidoreductase</keyword>
<organism evidence="4 5">
    <name type="scientific">Mycobacterium kyorinense</name>
    <dbReference type="NCBI Taxonomy" id="487514"/>
    <lineage>
        <taxon>Bacteria</taxon>
        <taxon>Bacillati</taxon>
        <taxon>Actinomycetota</taxon>
        <taxon>Actinomycetes</taxon>
        <taxon>Mycobacteriales</taxon>
        <taxon>Mycobacteriaceae</taxon>
        <taxon>Mycobacterium</taxon>
    </lineage>
</organism>